<dbReference type="EMBL" id="MHCL01000003">
    <property type="protein sequence ID" value="OGY22408.1"/>
    <property type="molecule type" value="Genomic_DNA"/>
</dbReference>
<dbReference type="SUPFAM" id="SSF56219">
    <property type="entry name" value="DNase I-like"/>
    <property type="match status" value="1"/>
</dbReference>
<comment type="caution">
    <text evidence="2">The sequence shown here is derived from an EMBL/GenBank/DDBJ whole genome shotgun (WGS) entry which is preliminary data.</text>
</comment>
<dbReference type="STRING" id="1797593.A3A65_04615"/>
<dbReference type="InterPro" id="IPR005135">
    <property type="entry name" value="Endo/exonuclease/phosphatase"/>
</dbReference>
<dbReference type="GO" id="GO:0003824">
    <property type="term" value="F:catalytic activity"/>
    <property type="evidence" value="ECO:0007669"/>
    <property type="project" value="InterPro"/>
</dbReference>
<dbReference type="InterPro" id="IPR036691">
    <property type="entry name" value="Endo/exonu/phosph_ase_sf"/>
</dbReference>
<evidence type="ECO:0000259" key="1">
    <source>
        <dbReference type="Pfam" id="PF03372"/>
    </source>
</evidence>
<protein>
    <recommendedName>
        <fullName evidence="1">Endonuclease/exonuclease/phosphatase domain-containing protein</fullName>
    </recommendedName>
</protein>
<evidence type="ECO:0000313" key="3">
    <source>
        <dbReference type="Proteomes" id="UP000176723"/>
    </source>
</evidence>
<dbReference type="InterPro" id="IPR051916">
    <property type="entry name" value="GPI-anchor_lipid_remodeler"/>
</dbReference>
<evidence type="ECO:0000313" key="2">
    <source>
        <dbReference type="EMBL" id="OGY22408.1"/>
    </source>
</evidence>
<gene>
    <name evidence="2" type="ORF">A3A65_04615</name>
</gene>
<dbReference type="Gene3D" id="3.60.10.10">
    <property type="entry name" value="Endonuclease/exonuclease/phosphatase"/>
    <property type="match status" value="1"/>
</dbReference>
<dbReference type="PANTHER" id="PTHR14859:SF1">
    <property type="entry name" value="PGAP2-INTERACTING PROTEIN"/>
    <property type="match status" value="1"/>
</dbReference>
<feature type="domain" description="Endonuclease/exonuclease/phosphatase" evidence="1">
    <location>
        <begin position="6"/>
        <end position="240"/>
    </location>
</feature>
<dbReference type="Pfam" id="PF03372">
    <property type="entry name" value="Exo_endo_phos"/>
    <property type="match status" value="1"/>
</dbReference>
<proteinExistence type="predicted"/>
<dbReference type="AlphaFoldDB" id="A0A1G1W416"/>
<dbReference type="GO" id="GO:0006506">
    <property type="term" value="P:GPI anchor biosynthetic process"/>
    <property type="evidence" value="ECO:0007669"/>
    <property type="project" value="TreeGrafter"/>
</dbReference>
<name>A0A1G1W416_9BACT</name>
<dbReference type="GO" id="GO:0016020">
    <property type="term" value="C:membrane"/>
    <property type="evidence" value="ECO:0007669"/>
    <property type="project" value="GOC"/>
</dbReference>
<reference evidence="2 3" key="1">
    <citation type="journal article" date="2016" name="Nat. Commun.">
        <title>Thousands of microbial genomes shed light on interconnected biogeochemical processes in an aquifer system.</title>
        <authorList>
            <person name="Anantharaman K."/>
            <person name="Brown C.T."/>
            <person name="Hug L.A."/>
            <person name="Sharon I."/>
            <person name="Castelle C.J."/>
            <person name="Probst A.J."/>
            <person name="Thomas B.C."/>
            <person name="Singh A."/>
            <person name="Wilkins M.J."/>
            <person name="Karaoz U."/>
            <person name="Brodie E.L."/>
            <person name="Williams K.H."/>
            <person name="Hubbard S.S."/>
            <person name="Banfield J.F."/>
        </authorList>
    </citation>
    <scope>NUCLEOTIDE SEQUENCE [LARGE SCALE GENOMIC DNA]</scope>
</reference>
<dbReference type="PANTHER" id="PTHR14859">
    <property type="entry name" value="CALCOFLUOR WHITE HYPERSENSITIVE PROTEIN PRECURSOR"/>
    <property type="match status" value="1"/>
</dbReference>
<dbReference type="Proteomes" id="UP000176723">
    <property type="component" value="Unassembled WGS sequence"/>
</dbReference>
<organism evidence="2 3">
    <name type="scientific">Candidatus Chisholmbacteria bacterium RIFCSPLOWO2_01_FULL_49_14</name>
    <dbReference type="NCBI Taxonomy" id="1797593"/>
    <lineage>
        <taxon>Bacteria</taxon>
        <taxon>Candidatus Chisholmiibacteriota</taxon>
    </lineage>
</organism>
<sequence length="249" mass="28513">MKIKFLTLNIWRGKLIKNVLAFLRKEDADIVVLQEVFNGLNQKLNPQYRAFSIVKRELGYPHSLFAPAFLDISADSQVENGNAIFSKFPINTHRIHFFDVPYGTYIDAPGNYERCPRILVHAQLQVETRRLNVFNIHGIYGLSGEDNQRRLAMSKTIVSLIKNKENVILAGDFNLPPQTETIRNIEKHLTSVFGDTLITTFNMKRKENPDYGKVAVDMIFVSKNLKIVRRFSPQVDVSDHLPLVCVVEV</sequence>
<accession>A0A1G1W416</accession>